<keyword evidence="5 7" id="KW-0472">Membrane</keyword>
<dbReference type="Gene3D" id="1.20.1730.10">
    <property type="entry name" value="Sodium/glucose cotransporter"/>
    <property type="match status" value="1"/>
</dbReference>
<evidence type="ECO:0000256" key="1">
    <source>
        <dbReference type="ARBA" id="ARBA00004141"/>
    </source>
</evidence>
<accession>A0A914W720</accession>
<evidence type="ECO:0000256" key="2">
    <source>
        <dbReference type="ARBA" id="ARBA00006434"/>
    </source>
</evidence>
<feature type="transmembrane region" description="Helical" evidence="7">
    <location>
        <begin position="20"/>
        <end position="38"/>
    </location>
</feature>
<dbReference type="Pfam" id="PF00474">
    <property type="entry name" value="SSF"/>
    <property type="match status" value="1"/>
</dbReference>
<dbReference type="InterPro" id="IPR038377">
    <property type="entry name" value="Na/Glc_symporter_sf"/>
</dbReference>
<comment type="similarity">
    <text evidence="2 6">Belongs to the sodium:solute symporter (SSF) (TC 2.A.21) family.</text>
</comment>
<dbReference type="PANTHER" id="PTHR11819">
    <property type="entry name" value="SOLUTE CARRIER FAMILY 5"/>
    <property type="match status" value="1"/>
</dbReference>
<dbReference type="PROSITE" id="PS50283">
    <property type="entry name" value="NA_SOLUT_SYMP_3"/>
    <property type="match status" value="1"/>
</dbReference>
<dbReference type="WBParaSite" id="PSAMB.scaffold3306size18828.g21000.t1">
    <property type="protein sequence ID" value="PSAMB.scaffold3306size18828.g21000.t1"/>
    <property type="gene ID" value="PSAMB.scaffold3306size18828.g21000"/>
</dbReference>
<evidence type="ECO:0000256" key="7">
    <source>
        <dbReference type="SAM" id="Phobius"/>
    </source>
</evidence>
<protein>
    <submittedName>
        <fullName evidence="9">Uncharacterized protein</fullName>
    </submittedName>
</protein>
<evidence type="ECO:0000256" key="6">
    <source>
        <dbReference type="RuleBase" id="RU362091"/>
    </source>
</evidence>
<keyword evidence="8" id="KW-1185">Reference proteome</keyword>
<dbReference type="Proteomes" id="UP000887566">
    <property type="component" value="Unplaced"/>
</dbReference>
<evidence type="ECO:0000313" key="8">
    <source>
        <dbReference type="Proteomes" id="UP000887566"/>
    </source>
</evidence>
<feature type="transmembrane region" description="Helical" evidence="7">
    <location>
        <begin position="86"/>
        <end position="112"/>
    </location>
</feature>
<sequence>MSQPFVSSFGEKKLHVLDFGAVALYFAAVLAVGFWSMFRSNRSTVTGYFLAGRFMTWIPIGASLFASNIGSEHFIGLAGSGAADGIGVGAFELNALVFLQLLGWVFLPVYIAARVDTLPEYMSKRFGGQRIRIYLALLSLVLYVFTKVSVNMYSGALFVQGSLGWNIYVSVALILALTAVCTVTGKHFLFLFYSKNKK</sequence>
<keyword evidence="3 7" id="KW-0812">Transmembrane</keyword>
<name>A0A914W720_9BILA</name>
<comment type="subcellular location">
    <subcellularLocation>
        <location evidence="1">Membrane</location>
        <topology evidence="1">Multi-pass membrane protein</topology>
    </subcellularLocation>
</comment>
<evidence type="ECO:0000256" key="4">
    <source>
        <dbReference type="ARBA" id="ARBA00022989"/>
    </source>
</evidence>
<feature type="transmembrane region" description="Helical" evidence="7">
    <location>
        <begin position="133"/>
        <end position="153"/>
    </location>
</feature>
<keyword evidence="4 7" id="KW-1133">Transmembrane helix</keyword>
<reference evidence="9" key="1">
    <citation type="submission" date="2022-11" db="UniProtKB">
        <authorList>
            <consortium name="WormBaseParasite"/>
        </authorList>
    </citation>
    <scope>IDENTIFICATION</scope>
</reference>
<evidence type="ECO:0000256" key="5">
    <source>
        <dbReference type="ARBA" id="ARBA00023136"/>
    </source>
</evidence>
<evidence type="ECO:0000313" key="9">
    <source>
        <dbReference type="WBParaSite" id="PSAMB.scaffold3306size18828.g21000.t1"/>
    </source>
</evidence>
<feature type="transmembrane region" description="Helical" evidence="7">
    <location>
        <begin position="165"/>
        <end position="193"/>
    </location>
</feature>
<evidence type="ECO:0000256" key="3">
    <source>
        <dbReference type="ARBA" id="ARBA00022692"/>
    </source>
</evidence>
<organism evidence="8 9">
    <name type="scientific">Plectus sambesii</name>
    <dbReference type="NCBI Taxonomy" id="2011161"/>
    <lineage>
        <taxon>Eukaryota</taxon>
        <taxon>Metazoa</taxon>
        <taxon>Ecdysozoa</taxon>
        <taxon>Nematoda</taxon>
        <taxon>Chromadorea</taxon>
        <taxon>Plectida</taxon>
        <taxon>Plectina</taxon>
        <taxon>Plectoidea</taxon>
        <taxon>Plectidae</taxon>
        <taxon>Plectus</taxon>
    </lineage>
</organism>
<dbReference type="GO" id="GO:0005886">
    <property type="term" value="C:plasma membrane"/>
    <property type="evidence" value="ECO:0007669"/>
    <property type="project" value="TreeGrafter"/>
</dbReference>
<dbReference type="PANTHER" id="PTHR11819:SF150">
    <property type="entry name" value="SODIUM_MYO-INOSITOL COTRANSPORTER"/>
    <property type="match status" value="1"/>
</dbReference>
<proteinExistence type="inferred from homology"/>
<feature type="transmembrane region" description="Helical" evidence="7">
    <location>
        <begin position="45"/>
        <end position="66"/>
    </location>
</feature>
<dbReference type="InterPro" id="IPR001734">
    <property type="entry name" value="Na/solute_symporter"/>
</dbReference>
<dbReference type="AlphaFoldDB" id="A0A914W720"/>
<dbReference type="GO" id="GO:0005412">
    <property type="term" value="F:D-glucose:sodium symporter activity"/>
    <property type="evidence" value="ECO:0007669"/>
    <property type="project" value="TreeGrafter"/>
</dbReference>